<evidence type="ECO:0000313" key="4">
    <source>
        <dbReference type="Proteomes" id="UP000233491"/>
    </source>
</evidence>
<dbReference type="InterPro" id="IPR055385">
    <property type="entry name" value="GpJ_HDII-ins2"/>
</dbReference>
<feature type="transmembrane region" description="Helical" evidence="1">
    <location>
        <begin position="125"/>
        <end position="147"/>
    </location>
</feature>
<gene>
    <name evidence="3" type="ORF">CXZ10_05805</name>
</gene>
<keyword evidence="1" id="KW-1133">Transmembrane helix</keyword>
<accession>A0A1I4Q8L1</accession>
<sequence length="1123" mass="120909">MTAPATIPVLAAPLLDPGAGRVDLELPGYFGLNVAQIIAVTLPDATERDLDHMRVTLVTPQGMAVIERHAWSVVRPKPGVRVVIRVVPGKQILKSILMVVVSIAAIALGQLWAPALAGTWGLGASAWAGIIGAGITVVGSLLVNALIPPAKPRTRDTNRAETFTISGWQNAFNPDGVIPDPAGKLRYAPPFAARSYSEIVGDVQYIRAVFCVGYGGTHGLKIESLRIGETAIEEYDEVEIETREGLSTDTPLTLYPRQVVEESVGAELVRPLPRDDAGNVIAGASIETPVVRTTGADASGCSVIIGFPSGLGTVDDAGNTRSMTVSIRIRQRRRLTATTTTDWAEVVTLNLSAAKLEGIYRQYSWNFAERGRYEIELTRLTDEQTSTRTQARSSWLAIQTLRPEYPLAFPWPLALVAVRVKATYQLNGTLDNLNALTSRRCLDWDAETETWVARETRNPASIYRYTLQSRSNPRPVTDAEIDLATFADWHAFCVLHDLKYDAPHDDDRTLRERLTDIAVAGRASPRHDGKRWSVVIDRPQELVVDHINPRNSWDFKWSRTYFVPPHGFRVKFLDATNDYKQAERLIPWPGHSGPITLTEQLELPGKTDPDEIWIEARRRMYEALYRPDTFSCMQDGPARVATRGDLVAASYDVLERTQVAARVVAVSGDRLVVLDDLVTMVDGRNYGIRFRVFADEDDTIGESVLRPVLAIVGEQRSVLLEGTGALPIEGDIVHFGELLTESVPLVVTRVEAGEEMSSALRLVEAAPIIDELTDEEVPPAWSGRAGSEVGDNTGQPPAPKITSIKTGFAGTGVAGRISVLVAPGSGSIESQTFELQHRLNGATVWTTVTFPAVDGGRDLDVYATGDPVQLRCRGVSPAGIPGSYTTVVMITVGGNDQPAPTDLDDAMISIAPLLGGAVVMFSSTDDPNTVSVQIYRSMSSTLDRSTDAAGAPIAVVPSQSYSQPVGDGTRESIITAGSFSSGAAWTHGYDWDVVDGVATHTPGDAGEILQTLSLTAGKAYRVQFTVSGRTAGAVVPALVGGTSVPGVARSTNGQFSDRLVAVAGNAAFSLAADEDFDGSIDDVVVFVETATCLEIGTHHFWLEPLNSDGLAGPLSGPFNVNIR</sequence>
<evidence type="ECO:0000256" key="1">
    <source>
        <dbReference type="SAM" id="Phobius"/>
    </source>
</evidence>
<dbReference type="EMBL" id="PJNW01000002">
    <property type="protein sequence ID" value="PKR90863.1"/>
    <property type="molecule type" value="Genomic_DNA"/>
</dbReference>
<evidence type="ECO:0000313" key="3">
    <source>
        <dbReference type="EMBL" id="PKR90863.1"/>
    </source>
</evidence>
<comment type="caution">
    <text evidence="3">The sequence shown here is derived from an EMBL/GenBank/DDBJ whole genome shotgun (WGS) entry which is preliminary data.</text>
</comment>
<organism evidence="3 4">
    <name type="scientific">Pleomorphomonas diazotrophica</name>
    <dbReference type="NCBI Taxonomy" id="1166257"/>
    <lineage>
        <taxon>Bacteria</taxon>
        <taxon>Pseudomonadati</taxon>
        <taxon>Pseudomonadota</taxon>
        <taxon>Alphaproteobacteria</taxon>
        <taxon>Hyphomicrobiales</taxon>
        <taxon>Pleomorphomonadaceae</taxon>
        <taxon>Pleomorphomonas</taxon>
    </lineage>
</organism>
<dbReference type="Proteomes" id="UP000233491">
    <property type="component" value="Unassembled WGS sequence"/>
</dbReference>
<reference evidence="3 4" key="1">
    <citation type="submission" date="2017-12" db="EMBL/GenBank/DDBJ databases">
        <title>Anaerobic carbon monoxide metabolism by Pleomorphomonas carboxyditropha sp. nov., a new mesophilic hydrogenogenic carboxidotroph.</title>
        <authorList>
            <person name="Esquivel-Elizondo S."/>
            <person name="Krajmalnik-Brown R."/>
        </authorList>
    </citation>
    <scope>NUCLEOTIDE SEQUENCE [LARGE SCALE GENOMIC DNA]</scope>
    <source>
        <strain evidence="3 4">R5-392</strain>
    </source>
</reference>
<name>A0A1I4Q8L1_9HYPH</name>
<keyword evidence="1" id="KW-0812">Transmembrane</keyword>
<protein>
    <submittedName>
        <fullName evidence="3">Phage tail protein</fullName>
    </submittedName>
</protein>
<dbReference type="RefSeq" id="WP_101288126.1">
    <property type="nucleotide sequence ID" value="NZ_FOUQ01000001.1"/>
</dbReference>
<keyword evidence="4" id="KW-1185">Reference proteome</keyword>
<dbReference type="Pfam" id="PF24801">
    <property type="entry name" value="FNIII-A_GpJ"/>
    <property type="match status" value="1"/>
</dbReference>
<dbReference type="OrthoDB" id="7349961at2"/>
<evidence type="ECO:0000259" key="2">
    <source>
        <dbReference type="Pfam" id="PF24801"/>
    </source>
</evidence>
<keyword evidence="1" id="KW-0472">Membrane</keyword>
<feature type="transmembrane region" description="Helical" evidence="1">
    <location>
        <begin position="95"/>
        <end position="113"/>
    </location>
</feature>
<proteinExistence type="predicted"/>
<dbReference type="AlphaFoldDB" id="A0A1I4Q8L1"/>
<feature type="domain" description="Tip attachment protein J HDII-ins2" evidence="2">
    <location>
        <begin position="287"/>
        <end position="401"/>
    </location>
</feature>